<dbReference type="Pfam" id="PF02163">
    <property type="entry name" value="Peptidase_M50"/>
    <property type="match status" value="1"/>
</dbReference>
<dbReference type="EMBL" id="LIXZ01000012">
    <property type="protein sequence ID" value="KPL58781.1"/>
    <property type="molecule type" value="Genomic_DNA"/>
</dbReference>
<feature type="domain" description="Peptidase M50" evidence="8">
    <location>
        <begin position="13"/>
        <end position="103"/>
    </location>
</feature>
<evidence type="ECO:0000256" key="2">
    <source>
        <dbReference type="ARBA" id="ARBA00004141"/>
    </source>
</evidence>
<evidence type="ECO:0000256" key="7">
    <source>
        <dbReference type="SAM" id="Phobius"/>
    </source>
</evidence>
<dbReference type="GO" id="GO:0016020">
    <property type="term" value="C:membrane"/>
    <property type="evidence" value="ECO:0007669"/>
    <property type="project" value="UniProtKB-SubCell"/>
</dbReference>
<comment type="subcellular location">
    <subcellularLocation>
        <location evidence="2">Membrane</location>
        <topology evidence="2">Multi-pass membrane protein</topology>
    </subcellularLocation>
</comment>
<evidence type="ECO:0000259" key="8">
    <source>
        <dbReference type="Pfam" id="PF02163"/>
    </source>
</evidence>
<dbReference type="GO" id="GO:0006508">
    <property type="term" value="P:proteolysis"/>
    <property type="evidence" value="ECO:0007669"/>
    <property type="project" value="InterPro"/>
</dbReference>
<comment type="caution">
    <text evidence="9">The sequence shown here is derived from an EMBL/GenBank/DDBJ whole genome shotgun (WGS) entry which is preliminary data.</text>
</comment>
<keyword evidence="6 7" id="KW-0472">Membrane</keyword>
<evidence type="ECO:0000313" key="10">
    <source>
        <dbReference type="Proteomes" id="UP000050398"/>
    </source>
</evidence>
<comment type="similarity">
    <text evidence="3">Belongs to the peptidase M50B family.</text>
</comment>
<evidence type="ECO:0000256" key="6">
    <source>
        <dbReference type="ARBA" id="ARBA00023136"/>
    </source>
</evidence>
<gene>
    <name evidence="9" type="ORF">AM506_14755</name>
</gene>
<feature type="transmembrane region" description="Helical" evidence="7">
    <location>
        <begin position="110"/>
        <end position="130"/>
    </location>
</feature>
<sequence length="159" mass="18581">MFTLADIWTFFLAFFLTLPLVTILHELGHILIARIFGAKIKFAIGTGKHLINIGPLEVKRMYFMEGWCQYRELKYNKVWVHVLIYLSGSLFNLVAILFINYLIYEGVIPVHIFFYQFVYFSVYFIFFSLFPYRNGDGKPSDGQAILDVIRFGKAEDPID</sequence>
<comment type="cofactor">
    <cofactor evidence="1">
        <name>Zn(2+)</name>
        <dbReference type="ChEBI" id="CHEBI:29105"/>
    </cofactor>
</comment>
<keyword evidence="4 7" id="KW-0812">Transmembrane</keyword>
<dbReference type="AlphaFoldDB" id="A0A0P6WMT5"/>
<evidence type="ECO:0000313" key="9">
    <source>
        <dbReference type="EMBL" id="KPL58781.1"/>
    </source>
</evidence>
<proteinExistence type="inferred from homology"/>
<dbReference type="OrthoDB" id="849477at2"/>
<name>A0A0P6WMT5_9BACI</name>
<evidence type="ECO:0000256" key="4">
    <source>
        <dbReference type="ARBA" id="ARBA00022692"/>
    </source>
</evidence>
<dbReference type="RefSeq" id="WP_060673260.1">
    <property type="nucleotide sequence ID" value="NZ_LIXZ01000012.1"/>
</dbReference>
<keyword evidence="5 7" id="KW-1133">Transmembrane helix</keyword>
<protein>
    <recommendedName>
        <fullName evidence="8">Peptidase M50 domain-containing protein</fullName>
    </recommendedName>
</protein>
<dbReference type="Proteomes" id="UP000050398">
    <property type="component" value="Unassembled WGS sequence"/>
</dbReference>
<evidence type="ECO:0000256" key="3">
    <source>
        <dbReference type="ARBA" id="ARBA00007931"/>
    </source>
</evidence>
<feature type="transmembrane region" description="Helical" evidence="7">
    <location>
        <begin position="78"/>
        <end position="104"/>
    </location>
</feature>
<evidence type="ECO:0000256" key="1">
    <source>
        <dbReference type="ARBA" id="ARBA00001947"/>
    </source>
</evidence>
<dbReference type="InterPro" id="IPR008915">
    <property type="entry name" value="Peptidase_M50"/>
</dbReference>
<evidence type="ECO:0000256" key="5">
    <source>
        <dbReference type="ARBA" id="ARBA00022989"/>
    </source>
</evidence>
<feature type="transmembrane region" description="Helical" evidence="7">
    <location>
        <begin position="6"/>
        <end position="24"/>
    </location>
</feature>
<reference evidence="9 10" key="1">
    <citation type="submission" date="2015-08" db="EMBL/GenBank/DDBJ databases">
        <title>Draft Genome Sequence of Bacillus vietnamensis UCD-SED5.</title>
        <authorList>
            <person name="Lee R.D."/>
            <person name="Jospin G."/>
            <person name="Lang J.M."/>
            <person name="Coil D.A."/>
            <person name="Eisen J.A."/>
        </authorList>
    </citation>
    <scope>NUCLEOTIDE SEQUENCE [LARGE SCALE GENOMIC DNA]</scope>
    <source>
        <strain evidence="9 10">UCD-SED5</strain>
    </source>
</reference>
<dbReference type="eggNOG" id="COG1994">
    <property type="taxonomic scope" value="Bacteria"/>
</dbReference>
<dbReference type="PATRIC" id="fig|218284.4.peg.1132"/>
<accession>A0A0P6WMT5</accession>
<organism evidence="9 10">
    <name type="scientific">Rossellomorea vietnamensis</name>
    <dbReference type="NCBI Taxonomy" id="218284"/>
    <lineage>
        <taxon>Bacteria</taxon>
        <taxon>Bacillati</taxon>
        <taxon>Bacillota</taxon>
        <taxon>Bacilli</taxon>
        <taxon>Bacillales</taxon>
        <taxon>Bacillaceae</taxon>
        <taxon>Rossellomorea</taxon>
    </lineage>
</organism>